<reference evidence="2 3" key="1">
    <citation type="submission" date="2019-02" db="EMBL/GenBank/DDBJ databases">
        <title>Deep-cultivation of Planctomycetes and their phenomic and genomic characterization uncovers novel biology.</title>
        <authorList>
            <person name="Wiegand S."/>
            <person name="Jogler M."/>
            <person name="Boedeker C."/>
            <person name="Pinto D."/>
            <person name="Vollmers J."/>
            <person name="Rivas-Marin E."/>
            <person name="Kohn T."/>
            <person name="Peeters S.H."/>
            <person name="Heuer A."/>
            <person name="Rast P."/>
            <person name="Oberbeckmann S."/>
            <person name="Bunk B."/>
            <person name="Jeske O."/>
            <person name="Meyerdierks A."/>
            <person name="Storesund J.E."/>
            <person name="Kallscheuer N."/>
            <person name="Luecker S."/>
            <person name="Lage O.M."/>
            <person name="Pohl T."/>
            <person name="Merkel B.J."/>
            <person name="Hornburger P."/>
            <person name="Mueller R.-W."/>
            <person name="Bruemmer F."/>
            <person name="Labrenz M."/>
            <person name="Spormann A.M."/>
            <person name="Op Den Camp H."/>
            <person name="Overmann J."/>
            <person name="Amann R."/>
            <person name="Jetten M.S.M."/>
            <person name="Mascher T."/>
            <person name="Medema M.H."/>
            <person name="Devos D.P."/>
            <person name="Kaster A.-K."/>
            <person name="Ovreas L."/>
            <person name="Rohde M."/>
            <person name="Galperin M.Y."/>
            <person name="Jogler C."/>
        </authorList>
    </citation>
    <scope>NUCLEOTIDE SEQUENCE [LARGE SCALE GENOMIC DNA]</scope>
    <source>
        <strain evidence="2 3">KOR34</strain>
    </source>
</reference>
<comment type="caution">
    <text evidence="2">The sequence shown here is derived from an EMBL/GenBank/DDBJ whole genome shotgun (WGS) entry which is preliminary data.</text>
</comment>
<evidence type="ECO:0000259" key="1">
    <source>
        <dbReference type="Pfam" id="PF01261"/>
    </source>
</evidence>
<dbReference type="PANTHER" id="PTHR12110:SF52">
    <property type="entry name" value="XYLOSE ISOMERASE"/>
    <property type="match status" value="1"/>
</dbReference>
<dbReference type="Gene3D" id="3.20.20.150">
    <property type="entry name" value="Divalent-metal-dependent TIM barrel enzymes"/>
    <property type="match status" value="1"/>
</dbReference>
<sequence length="281" mass="30785">MPRLSCNQLSTFRWSLDEDLYHYRKAGFETIGLWRRKLVDFGVERGLELLQESGLRVCSLNWAGGFTGIDGRSFEESVRDACDAVRLADEANAENLVLYAGGRNGHTTRHAERLLASALDTLLPLAEAMGVTLALKPMHPACSAEWSFINCIQEAATLVRGYDSPRLRLTYDNYQFPLTEQALSDLGAIAPLIGLVQLADTRTPHGIDLDRCPLGEGALPVADTIRTLIAAGYTGCFDAEILGPSVEALEYDDLLARTRTAYDQMLVRADSPTPLAAPNRA</sequence>
<dbReference type="EMBL" id="SIHJ01000001">
    <property type="protein sequence ID" value="TWT35681.1"/>
    <property type="molecule type" value="Genomic_DNA"/>
</dbReference>
<gene>
    <name evidence="2" type="ORF">KOR34_05750</name>
</gene>
<dbReference type="SUPFAM" id="SSF51658">
    <property type="entry name" value="Xylose isomerase-like"/>
    <property type="match status" value="1"/>
</dbReference>
<evidence type="ECO:0000313" key="3">
    <source>
        <dbReference type="Proteomes" id="UP000316714"/>
    </source>
</evidence>
<accession>A0A5C5VBN6</accession>
<dbReference type="InterPro" id="IPR050312">
    <property type="entry name" value="IolE/XylAMocC-like"/>
</dbReference>
<dbReference type="Pfam" id="PF01261">
    <property type="entry name" value="AP_endonuc_2"/>
    <property type="match status" value="1"/>
</dbReference>
<dbReference type="InterPro" id="IPR036237">
    <property type="entry name" value="Xyl_isomerase-like_sf"/>
</dbReference>
<keyword evidence="2" id="KW-0413">Isomerase</keyword>
<evidence type="ECO:0000313" key="2">
    <source>
        <dbReference type="EMBL" id="TWT35681.1"/>
    </source>
</evidence>
<dbReference type="Proteomes" id="UP000316714">
    <property type="component" value="Unassembled WGS sequence"/>
</dbReference>
<dbReference type="AlphaFoldDB" id="A0A5C5VBN6"/>
<dbReference type="PANTHER" id="PTHR12110">
    <property type="entry name" value="HYDROXYPYRUVATE ISOMERASE"/>
    <property type="match status" value="1"/>
</dbReference>
<keyword evidence="3" id="KW-1185">Reference proteome</keyword>
<proteinExistence type="predicted"/>
<name>A0A5C5VBN6_9BACT</name>
<protein>
    <submittedName>
        <fullName evidence="2">Xylose isomerase-like TIM barrel</fullName>
    </submittedName>
</protein>
<dbReference type="RefSeq" id="WP_197531087.1">
    <property type="nucleotide sequence ID" value="NZ_SIHJ01000001.1"/>
</dbReference>
<organism evidence="2 3">
    <name type="scientific">Posidoniimonas corsicana</name>
    <dbReference type="NCBI Taxonomy" id="1938618"/>
    <lineage>
        <taxon>Bacteria</taxon>
        <taxon>Pseudomonadati</taxon>
        <taxon>Planctomycetota</taxon>
        <taxon>Planctomycetia</taxon>
        <taxon>Pirellulales</taxon>
        <taxon>Lacipirellulaceae</taxon>
        <taxon>Posidoniimonas</taxon>
    </lineage>
</organism>
<dbReference type="GO" id="GO:0016853">
    <property type="term" value="F:isomerase activity"/>
    <property type="evidence" value="ECO:0007669"/>
    <property type="project" value="UniProtKB-KW"/>
</dbReference>
<dbReference type="InterPro" id="IPR013022">
    <property type="entry name" value="Xyl_isomerase-like_TIM-brl"/>
</dbReference>
<feature type="domain" description="Xylose isomerase-like TIM barrel" evidence="1">
    <location>
        <begin position="24"/>
        <end position="245"/>
    </location>
</feature>